<dbReference type="SMART" id="SM00879">
    <property type="entry name" value="Brix"/>
    <property type="match status" value="1"/>
</dbReference>
<comment type="similarity">
    <text evidence="2 4">Belongs to the RPF2 family.</text>
</comment>
<keyword evidence="9" id="KW-1185">Reference proteome</keyword>
<dbReference type="EMBL" id="OVEO01000012">
    <property type="protein sequence ID" value="SPQ99676.1"/>
    <property type="molecule type" value="Genomic_DNA"/>
</dbReference>
<dbReference type="Proteomes" id="UP000039324">
    <property type="component" value="Unassembled WGS sequence"/>
</dbReference>
<evidence type="ECO:0000259" key="6">
    <source>
        <dbReference type="PROSITE" id="PS50833"/>
    </source>
</evidence>
<dbReference type="InterPro" id="IPR039770">
    <property type="entry name" value="Rpf2"/>
</dbReference>
<feature type="compositionally biased region" description="Acidic residues" evidence="5">
    <location>
        <begin position="329"/>
        <end position="349"/>
    </location>
</feature>
<dbReference type="Pfam" id="PF04427">
    <property type="entry name" value="Brix"/>
    <property type="match status" value="1"/>
</dbReference>
<dbReference type="GO" id="GO:0019843">
    <property type="term" value="F:rRNA binding"/>
    <property type="evidence" value="ECO:0007669"/>
    <property type="project" value="UniProtKB-UniRule"/>
</dbReference>
<evidence type="ECO:0000256" key="5">
    <source>
        <dbReference type="SAM" id="MobiDB-lite"/>
    </source>
</evidence>
<evidence type="ECO:0000256" key="4">
    <source>
        <dbReference type="RuleBase" id="RU367086"/>
    </source>
</evidence>
<reference evidence="8 10" key="2">
    <citation type="submission" date="2018-03" db="EMBL/GenBank/DDBJ databases">
        <authorList>
            <person name="Fogelqvist J."/>
        </authorList>
    </citation>
    <scope>NUCLEOTIDE SEQUENCE [LARGE SCALE GENOMIC DNA]</scope>
</reference>
<dbReference type="GO" id="GO:0005730">
    <property type="term" value="C:nucleolus"/>
    <property type="evidence" value="ECO:0007669"/>
    <property type="project" value="UniProtKB-SubCell"/>
</dbReference>
<dbReference type="PANTHER" id="PTHR12728">
    <property type="entry name" value="BRIX DOMAIN CONTAINING PROTEIN"/>
    <property type="match status" value="1"/>
</dbReference>
<dbReference type="Proteomes" id="UP000290189">
    <property type="component" value="Unassembled WGS sequence"/>
</dbReference>
<accession>A0A0G4J829</accession>
<feature type="compositionally biased region" description="Basic and acidic residues" evidence="5">
    <location>
        <begin position="292"/>
        <end position="304"/>
    </location>
</feature>
<proteinExistence type="inferred from homology"/>
<dbReference type="PROSITE" id="PS50833">
    <property type="entry name" value="BRIX"/>
    <property type="match status" value="1"/>
</dbReference>
<evidence type="ECO:0000256" key="3">
    <source>
        <dbReference type="ARBA" id="ARBA00023242"/>
    </source>
</evidence>
<evidence type="ECO:0000256" key="1">
    <source>
        <dbReference type="ARBA" id="ARBA00004604"/>
    </source>
</evidence>
<dbReference type="InterPro" id="IPR007109">
    <property type="entry name" value="Brix"/>
</dbReference>
<feature type="compositionally biased region" description="Acidic residues" evidence="5">
    <location>
        <begin position="305"/>
        <end position="321"/>
    </location>
</feature>
<dbReference type="GO" id="GO:0000463">
    <property type="term" value="P:maturation of LSU-rRNA from tricistronic rRNA transcript (SSU-rRNA, 5.8S rRNA, LSU-rRNA)"/>
    <property type="evidence" value="ECO:0007669"/>
    <property type="project" value="TreeGrafter"/>
</dbReference>
<comment type="subcellular location">
    <subcellularLocation>
        <location evidence="1 4">Nucleus</location>
        <location evidence="1 4">Nucleolus</location>
    </subcellularLocation>
</comment>
<dbReference type="STRING" id="37360.A0A0G4J829"/>
<feature type="region of interest" description="Disordered" evidence="5">
    <location>
        <begin position="243"/>
        <end position="349"/>
    </location>
</feature>
<keyword evidence="3 4" id="KW-0539">Nucleus</keyword>
<protein>
    <recommendedName>
        <fullName evidence="4">Ribosome production factor 2 homolog</fullName>
    </recommendedName>
    <alternativeName>
        <fullName evidence="4">Ribosome biogenesis protein RPF2 homolog</fullName>
    </alternativeName>
</protein>
<dbReference type="GO" id="GO:0000027">
    <property type="term" value="P:ribosomal large subunit assembly"/>
    <property type="evidence" value="ECO:0007669"/>
    <property type="project" value="InterPro"/>
</dbReference>
<keyword evidence="8" id="KW-0496">Mitochondrion</keyword>
<evidence type="ECO:0000313" key="8">
    <source>
        <dbReference type="EMBL" id="SPQ99676.1"/>
    </source>
</evidence>
<evidence type="ECO:0000313" key="10">
    <source>
        <dbReference type="Proteomes" id="UP000290189"/>
    </source>
</evidence>
<dbReference type="OrthoDB" id="407658at2759"/>
<reference evidence="7 9" key="1">
    <citation type="submission" date="2015-02" db="EMBL/GenBank/DDBJ databases">
        <authorList>
            <person name="Chooi Y.-H."/>
        </authorList>
    </citation>
    <scope>NUCLEOTIDE SEQUENCE [LARGE SCALE GENOMIC DNA]</scope>
    <source>
        <strain evidence="7">E3</strain>
    </source>
</reference>
<organism evidence="7 9">
    <name type="scientific">Plasmodiophora brassicae</name>
    <name type="common">Clubroot disease agent</name>
    <dbReference type="NCBI Taxonomy" id="37360"/>
    <lineage>
        <taxon>Eukaryota</taxon>
        <taxon>Sar</taxon>
        <taxon>Rhizaria</taxon>
        <taxon>Endomyxa</taxon>
        <taxon>Phytomyxea</taxon>
        <taxon>Plasmodiophorida</taxon>
        <taxon>Plasmodiophoridae</taxon>
        <taxon>Plasmodiophora</taxon>
    </lineage>
</organism>
<dbReference type="PANTHER" id="PTHR12728:SF0">
    <property type="entry name" value="RIBOSOME PRODUCTION FACTOR 2 HOMOLOG"/>
    <property type="match status" value="1"/>
</dbReference>
<feature type="compositionally biased region" description="Basic and acidic residues" evidence="5">
    <location>
        <begin position="273"/>
        <end position="282"/>
    </location>
</feature>
<gene>
    <name evidence="7" type="ORF">PBRA_003322</name>
    <name evidence="8" type="ORF">PLBR_LOCUS6891</name>
</gene>
<evidence type="ECO:0000313" key="9">
    <source>
        <dbReference type="Proteomes" id="UP000039324"/>
    </source>
</evidence>
<dbReference type="EMBL" id="CDSF01000155">
    <property type="protein sequence ID" value="CEP03715.1"/>
    <property type="molecule type" value="Genomic_DNA"/>
</dbReference>
<name>A0A0G4J829_PLABS</name>
<feature type="domain" description="Brix" evidence="6">
    <location>
        <begin position="28"/>
        <end position="237"/>
    </location>
</feature>
<evidence type="ECO:0000256" key="2">
    <source>
        <dbReference type="ARBA" id="ARBA00010782"/>
    </source>
</evidence>
<geneLocation type="mitochondrion" evidence="8"/>
<evidence type="ECO:0000313" key="7">
    <source>
        <dbReference type="EMBL" id="CEP03715.1"/>
    </source>
</evidence>
<sequence>MERIGKPRNQRTKRVLKAREAKLLENGKCAMIIKGLHTSQTICQVLTDVAALKKPLMKKLNKKNETRPFEDQTSVEFLSNVNDASLFAFGSHSKKRPHNLILGRSFDHQVLDMFELGLDDKTMKPIDAFNAARQAVCHLGSKPMFFFAGDEFETNPDLALFRNFVIDFFQGEPIEKVNLAGLDRVIVCAASDSKTVLFRHYAVALKKSGTKIPKVKLEELGPRLDLTVRRTMRAAESVITAANKRPKIAKSNTQRGNVEKGPLGQTLGRVHVQRQDLDELATRKMKGLKKTKPAEAADDNGRDGEYDDEHDEEDASDVDMDDGQRSSEDDVDEQGSSVDDEGSGSEEEA</sequence>
<dbReference type="AlphaFoldDB" id="A0A0G4J829"/>
<dbReference type="OMA" id="VGLKPMF"/>